<organism evidence="4 5">
    <name type="scientific">Lysobacter capsici AZ78</name>
    <dbReference type="NCBI Taxonomy" id="1444315"/>
    <lineage>
        <taxon>Bacteria</taxon>
        <taxon>Pseudomonadati</taxon>
        <taxon>Pseudomonadota</taxon>
        <taxon>Gammaproteobacteria</taxon>
        <taxon>Lysobacterales</taxon>
        <taxon>Lysobacteraceae</taxon>
        <taxon>Lysobacter</taxon>
    </lineage>
</organism>
<evidence type="ECO:0000256" key="1">
    <source>
        <dbReference type="ARBA" id="ARBA00023186"/>
    </source>
</evidence>
<evidence type="ECO:0000256" key="2">
    <source>
        <dbReference type="SAM" id="Phobius"/>
    </source>
</evidence>
<dbReference type="RefSeq" id="WP_051547459.1">
    <property type="nucleotide sequence ID" value="NZ_JAJA02000002.1"/>
</dbReference>
<feature type="transmembrane region" description="Helical" evidence="2">
    <location>
        <begin position="276"/>
        <end position="296"/>
    </location>
</feature>
<dbReference type="PROSITE" id="PS50076">
    <property type="entry name" value="DNAJ_2"/>
    <property type="match status" value="1"/>
</dbReference>
<evidence type="ECO:0000259" key="3">
    <source>
        <dbReference type="PROSITE" id="PS50076"/>
    </source>
</evidence>
<dbReference type="Gene3D" id="1.10.287.110">
    <property type="entry name" value="DnaJ domain"/>
    <property type="match status" value="1"/>
</dbReference>
<evidence type="ECO:0000313" key="5">
    <source>
        <dbReference type="Proteomes" id="UP000023435"/>
    </source>
</evidence>
<dbReference type="SUPFAM" id="SSF46565">
    <property type="entry name" value="Chaperone J-domain"/>
    <property type="match status" value="1"/>
</dbReference>
<keyword evidence="2" id="KW-1133">Transmembrane helix</keyword>
<comment type="caution">
    <text evidence="4">The sequence shown here is derived from an EMBL/GenBank/DDBJ whole genome shotgun (WGS) entry which is preliminary data.</text>
</comment>
<dbReference type="CDD" id="cd06257">
    <property type="entry name" value="DnaJ"/>
    <property type="match status" value="1"/>
</dbReference>
<name>A0A125U071_9GAMM</name>
<dbReference type="AlphaFoldDB" id="A0A125U071"/>
<dbReference type="OrthoDB" id="5524449at2"/>
<dbReference type="Proteomes" id="UP000023435">
    <property type="component" value="Unassembled WGS sequence"/>
</dbReference>
<keyword evidence="1" id="KW-0143">Chaperone</keyword>
<keyword evidence="2" id="KW-0812">Transmembrane</keyword>
<dbReference type="EMBL" id="JAJA02000002">
    <property type="protein sequence ID" value="KWS02436.1"/>
    <property type="molecule type" value="Genomic_DNA"/>
</dbReference>
<reference evidence="4 5" key="1">
    <citation type="journal article" date="2014" name="Genome Announc.">
        <title>Draft Genome Sequence of Lysobacter capsici AZ78, a Bacterium Antagonistic to Plant-Pathogenic Oomycetes.</title>
        <authorList>
            <person name="Puopolo G."/>
            <person name="Sonego P."/>
            <person name="Engelen K."/>
            <person name="Pertot I."/>
        </authorList>
    </citation>
    <scope>NUCLEOTIDE SEQUENCE [LARGE SCALE GENOMIC DNA]</scope>
    <source>
        <strain evidence="4 5">AZ78</strain>
    </source>
</reference>
<sequence>MSPFERLGLTSDADEREIKRAYARELKRARPDEDPQGFQALHDAYSQCLAWTRRTPGDTDDDEDDEEVLSFHLDEDEFRRMLDRVAHAEFAHETIRATVDPTTPAAPLPIDPDLAEPMPSAPWRYQRTSPAPGPEAWPPLDIPVANEAPAIAWQGEFESAGLLEELIDLARRRPMQEIQRWLQAHPDLYSVQHKQAVANDLVEHLLDEPPLPLAALETLLRFFDLDAIHPGFPRRHEDVAVLRTQSLHHGMVVDELRHEGRGPAAHRRYRSGEVRWFWFWIAAMFAVAIVRVFSAARSP</sequence>
<feature type="domain" description="J" evidence="3">
    <location>
        <begin position="2"/>
        <end position="86"/>
    </location>
</feature>
<keyword evidence="5" id="KW-1185">Reference proteome</keyword>
<dbReference type="InterPro" id="IPR001623">
    <property type="entry name" value="DnaJ_domain"/>
</dbReference>
<evidence type="ECO:0000313" key="4">
    <source>
        <dbReference type="EMBL" id="KWS02436.1"/>
    </source>
</evidence>
<gene>
    <name evidence="4" type="ORF">AZ78_5103</name>
</gene>
<proteinExistence type="predicted"/>
<keyword evidence="2" id="KW-0472">Membrane</keyword>
<protein>
    <submittedName>
        <fullName evidence="4">DnaJ domain protein</fullName>
    </submittedName>
</protein>
<dbReference type="InterPro" id="IPR036869">
    <property type="entry name" value="J_dom_sf"/>
</dbReference>
<accession>A0A125U071</accession>